<evidence type="ECO:0000313" key="2">
    <source>
        <dbReference type="Proteomes" id="UP000266861"/>
    </source>
</evidence>
<dbReference type="AlphaFoldDB" id="A0A397I6X2"/>
<reference evidence="1 2" key="1">
    <citation type="submission" date="2018-08" db="EMBL/GenBank/DDBJ databases">
        <title>Genome and evolution of the arbuscular mycorrhizal fungus Diversispora epigaea (formerly Glomus versiforme) and its bacterial endosymbionts.</title>
        <authorList>
            <person name="Sun X."/>
            <person name="Fei Z."/>
            <person name="Harrison M."/>
        </authorList>
    </citation>
    <scope>NUCLEOTIDE SEQUENCE [LARGE SCALE GENOMIC DNA]</scope>
    <source>
        <strain evidence="1 2">IT104</strain>
    </source>
</reference>
<proteinExistence type="predicted"/>
<name>A0A397I6X2_9GLOM</name>
<gene>
    <name evidence="1" type="ORF">Glove_259g12</name>
</gene>
<dbReference type="EMBL" id="PQFF01000237">
    <property type="protein sequence ID" value="RHZ71345.1"/>
    <property type="molecule type" value="Genomic_DNA"/>
</dbReference>
<dbReference type="Proteomes" id="UP000266861">
    <property type="component" value="Unassembled WGS sequence"/>
</dbReference>
<accession>A0A397I6X2</accession>
<organism evidence="1 2">
    <name type="scientific">Diversispora epigaea</name>
    <dbReference type="NCBI Taxonomy" id="1348612"/>
    <lineage>
        <taxon>Eukaryota</taxon>
        <taxon>Fungi</taxon>
        <taxon>Fungi incertae sedis</taxon>
        <taxon>Mucoromycota</taxon>
        <taxon>Glomeromycotina</taxon>
        <taxon>Glomeromycetes</taxon>
        <taxon>Diversisporales</taxon>
        <taxon>Diversisporaceae</taxon>
        <taxon>Diversispora</taxon>
    </lineage>
</organism>
<evidence type="ECO:0000313" key="1">
    <source>
        <dbReference type="EMBL" id="RHZ71345.1"/>
    </source>
</evidence>
<sequence>MGALISPFTTDVIQSHYFTYFMVCTKPNYGNYGGDQRVSMMTPSSLFLHGEQLLKKCKYHKAAEKFIRVGTAFTPKSGKLHVYEKSSLAFDKKAMTDLTSSYLSAFDTLEQVIPPSLTLFHFAPLSLNDGDRINDASTELISLNDLKKSYTLAMARLELDEIYWKKTVTSIKSYDVVELCSYAQFRWLNY</sequence>
<protein>
    <submittedName>
        <fullName evidence="1">Uncharacterized protein</fullName>
    </submittedName>
</protein>
<dbReference type="OrthoDB" id="67716at2759"/>
<comment type="caution">
    <text evidence="1">The sequence shown here is derived from an EMBL/GenBank/DDBJ whole genome shotgun (WGS) entry which is preliminary data.</text>
</comment>
<keyword evidence="2" id="KW-1185">Reference proteome</keyword>